<accession>A0A975IU94</accession>
<gene>
    <name evidence="2" type="ORF">KCG34_22105</name>
</gene>
<reference evidence="2" key="1">
    <citation type="submission" date="2021-04" db="EMBL/GenBank/DDBJ databases">
        <title>The complete genome sequence of Caulobacter sp. S6.</title>
        <authorList>
            <person name="Tang Y."/>
            <person name="Ouyang W."/>
            <person name="Liu Q."/>
            <person name="Huang B."/>
            <person name="Guo Z."/>
            <person name="Lei P."/>
        </authorList>
    </citation>
    <scope>NUCLEOTIDE SEQUENCE</scope>
    <source>
        <strain evidence="2">S6</strain>
    </source>
</reference>
<organism evidence="2 3">
    <name type="scientific">Phenylobacterium montanum</name>
    <dbReference type="NCBI Taxonomy" id="2823693"/>
    <lineage>
        <taxon>Bacteria</taxon>
        <taxon>Pseudomonadati</taxon>
        <taxon>Pseudomonadota</taxon>
        <taxon>Alphaproteobacteria</taxon>
        <taxon>Caulobacterales</taxon>
        <taxon>Caulobacteraceae</taxon>
        <taxon>Phenylobacterium</taxon>
    </lineage>
</organism>
<evidence type="ECO:0000313" key="2">
    <source>
        <dbReference type="EMBL" id="QUD87707.1"/>
    </source>
</evidence>
<name>A0A975IU94_9CAUL</name>
<dbReference type="RefSeq" id="WP_211937757.1">
    <property type="nucleotide sequence ID" value="NZ_CP073078.1"/>
</dbReference>
<protein>
    <submittedName>
        <fullName evidence="2">Uncharacterized protein</fullName>
    </submittedName>
</protein>
<keyword evidence="3" id="KW-1185">Reference proteome</keyword>
<dbReference type="EMBL" id="CP073078">
    <property type="protein sequence ID" value="QUD87707.1"/>
    <property type="molecule type" value="Genomic_DNA"/>
</dbReference>
<evidence type="ECO:0000256" key="1">
    <source>
        <dbReference type="SAM" id="MobiDB-lite"/>
    </source>
</evidence>
<proteinExistence type="predicted"/>
<dbReference type="Proteomes" id="UP000676409">
    <property type="component" value="Chromosome"/>
</dbReference>
<sequence length="1040" mass="112337">MATKHKDPASDTTVRSRQRIVRGVSPRPSKRRVPLGGGPRLASGPGAFPTFAYQGGRVINQPKVWCVFLGDWSSSANQTRATRLSQFLTDLMNSDYMNMLAQYGCGSTGSVAGSVFISSSNHNLDRAAIEGVFQTAINNNTLPEPTDPSVVYVLFLDDSTGVNGTFGTDQTVMCEASSDDAFGFHFHFDTTAGNELFYAVVPGLTDTCLTNSCPDDSSCSLHLAQTREQRQTQVLSHEFSEMVTDPDVEGTEGWSGGSNPIPHENGDICNGSNGTLTVGANSWTVQQMYSKYDDQQSNGATTCVLGSSFPLPSLLPACSVILDRSTFGRDEVDAFLHGPFPQPAQFEAALYIAVDGFTANQLGITTSSFFGAPNVIPSFSFSPALGSLTITPTALSAPDQTQLDIIQRFTWTCRVTFTTDLDFPTTAGAVTPVTLTATLSGVSGSADIELVDEPNPYELDGPISWLSTDLRVFQINAGDTRFGESMGNSPADAVQFIQNVIGRLNTGNTAGDSFDAISTDETAATIELSEAVNGVPVFNFALARVRYRSLTADANNVRVFFRTFPASTTSTAYDQNSTYRRGGQGGTIIPKLGFVGGETTTIPFFASSRIDTSTQGMDAQTDPPNDQTLFHSGAGSEVIAYFGCWLDINQPSQPQFPIAPPAPVDGPYTSGRQTIQDLIRNAHQCLTCEISMDGITLLNTGDTPGSSDKLAQRNLSIVASDNPGGPASHRIPNTFEIKPSVLDLKRAGDLDELLLDWGTVPVGSVASIYMPGANAKQILNTANERYVKHRLTALDEHTLQVPAEGVTYVPIPAGSATNLAGLLTIDLPSSVRKGEVYKMVARQIGDAFGPRIEPPPVIGAPAAEAEQREQFLRWRKVKGAFQITIPVRTKETILEPEERLLGVLKWIERSIPATNRWAPVFNRYVGVVSDRVRAMGGDPDHIKPSPSGGGKTRPKHDGEERLGFVGKVDQLVYDRFGDFAGFALDTEDGMRRFASHERDMEALILRVWEERLLVKVVVEEDDLDRPMSVILLSAARLGRR</sequence>
<evidence type="ECO:0000313" key="3">
    <source>
        <dbReference type="Proteomes" id="UP000676409"/>
    </source>
</evidence>
<dbReference type="AlphaFoldDB" id="A0A975IU94"/>
<dbReference type="KEGG" id="caul:KCG34_22105"/>
<feature type="region of interest" description="Disordered" evidence="1">
    <location>
        <begin position="935"/>
        <end position="957"/>
    </location>
</feature>
<feature type="region of interest" description="Disordered" evidence="1">
    <location>
        <begin position="245"/>
        <end position="266"/>
    </location>
</feature>